<evidence type="ECO:0000313" key="3">
    <source>
        <dbReference type="Proteomes" id="UP001465976"/>
    </source>
</evidence>
<dbReference type="InterPro" id="IPR032675">
    <property type="entry name" value="LRR_dom_sf"/>
</dbReference>
<dbReference type="Gene3D" id="3.80.10.10">
    <property type="entry name" value="Ribonuclease Inhibitor"/>
    <property type="match status" value="1"/>
</dbReference>
<feature type="compositionally biased region" description="Basic and acidic residues" evidence="1">
    <location>
        <begin position="55"/>
        <end position="67"/>
    </location>
</feature>
<dbReference type="Proteomes" id="UP001465976">
    <property type="component" value="Unassembled WGS sequence"/>
</dbReference>
<evidence type="ECO:0000313" key="2">
    <source>
        <dbReference type="EMBL" id="KAL0572004.1"/>
    </source>
</evidence>
<protein>
    <recommendedName>
        <fullName evidence="4">F-box domain-containing protein</fullName>
    </recommendedName>
</protein>
<reference evidence="2 3" key="1">
    <citation type="submission" date="2024-02" db="EMBL/GenBank/DDBJ databases">
        <title>A draft genome for the cacao thread blight pathogen Marasmius crinis-equi.</title>
        <authorList>
            <person name="Cohen S.P."/>
            <person name="Baruah I.K."/>
            <person name="Amoako-Attah I."/>
            <person name="Bukari Y."/>
            <person name="Meinhardt L.W."/>
            <person name="Bailey B.A."/>
        </authorList>
    </citation>
    <scope>NUCLEOTIDE SEQUENCE [LARGE SCALE GENOMIC DNA]</scope>
    <source>
        <strain evidence="2 3">GH-76</strain>
    </source>
</reference>
<organism evidence="2 3">
    <name type="scientific">Marasmius crinis-equi</name>
    <dbReference type="NCBI Taxonomy" id="585013"/>
    <lineage>
        <taxon>Eukaryota</taxon>
        <taxon>Fungi</taxon>
        <taxon>Dikarya</taxon>
        <taxon>Basidiomycota</taxon>
        <taxon>Agaricomycotina</taxon>
        <taxon>Agaricomycetes</taxon>
        <taxon>Agaricomycetidae</taxon>
        <taxon>Agaricales</taxon>
        <taxon>Marasmiineae</taxon>
        <taxon>Marasmiaceae</taxon>
        <taxon>Marasmius</taxon>
    </lineage>
</organism>
<feature type="region of interest" description="Disordered" evidence="1">
    <location>
        <begin position="55"/>
        <end position="76"/>
    </location>
</feature>
<name>A0ABR3F9Q3_9AGAR</name>
<accession>A0ABR3F9Q3</accession>
<proteinExistence type="predicted"/>
<gene>
    <name evidence="2" type="ORF">V5O48_009959</name>
</gene>
<dbReference type="EMBL" id="JBAHYK010000686">
    <property type="protein sequence ID" value="KAL0572004.1"/>
    <property type="molecule type" value="Genomic_DNA"/>
</dbReference>
<sequence length="563" mass="63808">MQPKRSVILRLVWFLKVSRLKRSHQRYVCRTPFSNSLITVKTWYKATLIEKEDSKKTNGYSRPHDNNTKNASRMPQDVSEVTWKQDPVDIQLQIPVEVWQTIFALACLTKEGYALLLDSSYRRKARLKVPPIIISHVCSRWRDIAISSPFLWSTIAINLSFLPHFAPDLLRIYLENSKQCLLDIRIHGFYYDAPKGTETTWGTLVPHLRRCSSLFCSHLPQSLTIPEGSFPNLTTLEDTFPTADTRWQNYFQVTPKLTSITTSSLYPYHTFPYSQLTSMEFRYLQLNDVETLIKHVLPPAKSLESLTVGVSISRGGREPEGSIGLRQAETLPVLRKLVLSDRESGASMNSPVLRDIVGSFKTPTLITLQLECAENCSAGWSSSFFSFLTHASTSLRHFSLTIRHSVIPERRTLSRLLELVPNLTEFRLKMRNGSTTVEGAPWLTGMQYEAFVPTYVGDLFLDLRVTDQRPAVLVPKLTYISVSLPRITLNSDTLSQILDAAESRVTASISTHGTNVQSLGKLSLACRGKFGADRDSDIWPDPTRIQSLMRKGVQIAFEDLTKY</sequence>
<evidence type="ECO:0000256" key="1">
    <source>
        <dbReference type="SAM" id="MobiDB-lite"/>
    </source>
</evidence>
<keyword evidence="3" id="KW-1185">Reference proteome</keyword>
<comment type="caution">
    <text evidence="2">The sequence shown here is derived from an EMBL/GenBank/DDBJ whole genome shotgun (WGS) entry which is preliminary data.</text>
</comment>
<evidence type="ECO:0008006" key="4">
    <source>
        <dbReference type="Google" id="ProtNLM"/>
    </source>
</evidence>